<dbReference type="PANTHER" id="PTHR30069:SF27">
    <property type="entry name" value="BLL4766 PROTEIN"/>
    <property type="match status" value="1"/>
</dbReference>
<organism evidence="1 2">
    <name type="scientific">Aliikangiella maris</name>
    <dbReference type="NCBI Taxonomy" id="3162458"/>
    <lineage>
        <taxon>Bacteria</taxon>
        <taxon>Pseudomonadati</taxon>
        <taxon>Pseudomonadota</taxon>
        <taxon>Gammaproteobacteria</taxon>
        <taxon>Oceanospirillales</taxon>
        <taxon>Pleioneaceae</taxon>
        <taxon>Aliikangiella</taxon>
    </lineage>
</organism>
<dbReference type="Pfam" id="PF07715">
    <property type="entry name" value="Plug"/>
    <property type="match status" value="1"/>
</dbReference>
<accession>A0ABV2BYG0</accession>
<dbReference type="PROSITE" id="PS52016">
    <property type="entry name" value="TONB_DEPENDENT_REC_3"/>
    <property type="match status" value="1"/>
</dbReference>
<dbReference type="InterPro" id="IPR037066">
    <property type="entry name" value="Plug_dom_sf"/>
</dbReference>
<dbReference type="InterPro" id="IPR000531">
    <property type="entry name" value="Beta-barrel_TonB"/>
</dbReference>
<dbReference type="Pfam" id="PF00593">
    <property type="entry name" value="TonB_dep_Rec_b-barrel"/>
    <property type="match status" value="1"/>
</dbReference>
<name>A0ABV2BYG0_9GAMM</name>
<proteinExistence type="predicted"/>
<gene>
    <name evidence="1" type="ORF">ABVT43_17690</name>
</gene>
<evidence type="ECO:0000313" key="2">
    <source>
        <dbReference type="Proteomes" id="UP001548189"/>
    </source>
</evidence>
<dbReference type="Gene3D" id="2.170.130.10">
    <property type="entry name" value="TonB-dependent receptor, plug domain"/>
    <property type="match status" value="1"/>
</dbReference>
<protein>
    <submittedName>
        <fullName evidence="1">TonB-dependent receptor</fullName>
    </submittedName>
</protein>
<comment type="caution">
    <text evidence="1">The sequence shown here is derived from an EMBL/GenBank/DDBJ whole genome shotgun (WGS) entry which is preliminary data.</text>
</comment>
<dbReference type="Gene3D" id="2.40.170.20">
    <property type="entry name" value="TonB-dependent receptor, beta-barrel domain"/>
    <property type="match status" value="1"/>
</dbReference>
<keyword evidence="2" id="KW-1185">Reference proteome</keyword>
<sequence length="707" mass="80536">MRKTMFLLGTLLVLANNAYSSEIEDIEFNELESIESIITATKLKQPIKDVPASVTIITSEQLKQYGIKRVPDALELVPGMAVAKASGNDYRISYHGTNGLSPRRMQVLIDGVSIYRYGLASVDWMQIPVLIDQVEKIVVTRTPSGTTYGANSFFAVVNIITKHTSKTQGINGFLSYGSLDTSMVGLSKGGSFGDTSYRVAISHDEGEGYDENYLAIDRQDAHSIDRISWKSNTMFDGGTELNTGVFYSTGDIANEYADPYQQEYPHIEVEDLISHAGLAFDINNKNRMDLSFKYIRMDRKQEWRTCPPTLAWVSELRDLHFANPELAAMFAAGIMPTEVPPEDQPFVDALLMRLFMMGNSVYEPLCGDLNQNYVEKRYVFEVNDTYVYSDNFRLVTGLHFAVDRFESETYAFETGKLSSDYIYWMTNAEYKPTENLSINLGAIFEHSNRLREDYYDSTRIAVNYNLTQEQTIRFSTASSIRTPDLMENDRNWSFLGRNLDQELDGSSEAYIYFNSVNADELEPEEIRSTEIGYYGNFSDIGLKLDVKLFHEDLTNLISERIDFFDLASLTNGGEARLKGYEIQAEYNPNKQWSARLAYGYLDSETEEFFEETLYAKHKGSVNLLYRFDAGTTMLGYYGSSKLSSVPYRRYEWVTRLPFKLGGSDLEVEFKVTTHFGDYGYIVDPKFAVENKFDDSTHYLLSLEYAIK</sequence>
<reference evidence="1 2" key="1">
    <citation type="submission" date="2024-06" db="EMBL/GenBank/DDBJ databases">
        <authorList>
            <person name="Li F."/>
        </authorList>
    </citation>
    <scope>NUCLEOTIDE SEQUENCE [LARGE SCALE GENOMIC DNA]</scope>
    <source>
        <strain evidence="1 2">GXAS 311</strain>
    </source>
</reference>
<dbReference type="PANTHER" id="PTHR30069">
    <property type="entry name" value="TONB-DEPENDENT OUTER MEMBRANE RECEPTOR"/>
    <property type="match status" value="1"/>
</dbReference>
<evidence type="ECO:0000313" key="1">
    <source>
        <dbReference type="EMBL" id="MET1256980.1"/>
    </source>
</evidence>
<dbReference type="InterPro" id="IPR039426">
    <property type="entry name" value="TonB-dep_rcpt-like"/>
</dbReference>
<dbReference type="InterPro" id="IPR012910">
    <property type="entry name" value="Plug_dom"/>
</dbReference>
<keyword evidence="1" id="KW-0675">Receptor</keyword>
<dbReference type="Proteomes" id="UP001548189">
    <property type="component" value="Unassembled WGS sequence"/>
</dbReference>
<dbReference type="EMBL" id="JBEVCJ010000031">
    <property type="protein sequence ID" value="MET1256980.1"/>
    <property type="molecule type" value="Genomic_DNA"/>
</dbReference>
<dbReference type="SUPFAM" id="SSF56935">
    <property type="entry name" value="Porins"/>
    <property type="match status" value="1"/>
</dbReference>
<dbReference type="InterPro" id="IPR036942">
    <property type="entry name" value="Beta-barrel_TonB_sf"/>
</dbReference>